<name>A0A371I1M0_MUCPR</name>
<dbReference type="SUPFAM" id="SSF56672">
    <property type="entry name" value="DNA/RNA polymerases"/>
    <property type="match status" value="1"/>
</dbReference>
<feature type="domain" description="Reverse transcriptase/retrotransposon-derived protein RNase H-like" evidence="1">
    <location>
        <begin position="36"/>
        <end position="107"/>
    </location>
</feature>
<dbReference type="PANTHER" id="PTHR35046:SF21">
    <property type="entry name" value="RETROTRANSPOSON GAG DOMAIN-CONTAINING PROTEIN-RELATED"/>
    <property type="match status" value="1"/>
</dbReference>
<evidence type="ECO:0000313" key="2">
    <source>
        <dbReference type="EMBL" id="RDY08923.1"/>
    </source>
</evidence>
<dbReference type="Pfam" id="PF17919">
    <property type="entry name" value="RT_RNaseH_2"/>
    <property type="match status" value="1"/>
</dbReference>
<comment type="caution">
    <text evidence="2">The sequence shown here is derived from an EMBL/GenBank/DDBJ whole genome shotgun (WGS) entry which is preliminary data.</text>
</comment>
<organism evidence="2 3">
    <name type="scientific">Mucuna pruriens</name>
    <name type="common">Velvet bean</name>
    <name type="synonym">Dolichos pruriens</name>
    <dbReference type="NCBI Taxonomy" id="157652"/>
    <lineage>
        <taxon>Eukaryota</taxon>
        <taxon>Viridiplantae</taxon>
        <taxon>Streptophyta</taxon>
        <taxon>Embryophyta</taxon>
        <taxon>Tracheophyta</taxon>
        <taxon>Spermatophyta</taxon>
        <taxon>Magnoliopsida</taxon>
        <taxon>eudicotyledons</taxon>
        <taxon>Gunneridae</taxon>
        <taxon>Pentapetalae</taxon>
        <taxon>rosids</taxon>
        <taxon>fabids</taxon>
        <taxon>Fabales</taxon>
        <taxon>Fabaceae</taxon>
        <taxon>Papilionoideae</taxon>
        <taxon>50 kb inversion clade</taxon>
        <taxon>NPAAA clade</taxon>
        <taxon>indigoferoid/millettioid clade</taxon>
        <taxon>Phaseoleae</taxon>
        <taxon>Mucuna</taxon>
    </lineage>
</organism>
<dbReference type="OrthoDB" id="1933708at2759"/>
<protein>
    <recommendedName>
        <fullName evidence="1">Reverse transcriptase/retrotransposon-derived protein RNase H-like domain-containing protein</fullName>
    </recommendedName>
</protein>
<evidence type="ECO:0000259" key="1">
    <source>
        <dbReference type="Pfam" id="PF17919"/>
    </source>
</evidence>
<feature type="non-terminal residue" evidence="2">
    <location>
        <position position="1"/>
    </location>
</feature>
<accession>A0A371I1M0</accession>
<gene>
    <name evidence="2" type="ORF">CR513_06781</name>
</gene>
<keyword evidence="3" id="KW-1185">Reference proteome</keyword>
<proteinExistence type="predicted"/>
<dbReference type="AlphaFoldDB" id="A0A371I1M0"/>
<evidence type="ECO:0000313" key="3">
    <source>
        <dbReference type="Proteomes" id="UP000257109"/>
    </source>
</evidence>
<dbReference type="InterPro" id="IPR041577">
    <property type="entry name" value="RT_RNaseH_2"/>
</dbReference>
<reference evidence="2" key="1">
    <citation type="submission" date="2018-05" db="EMBL/GenBank/DDBJ databases">
        <title>Draft genome of Mucuna pruriens seed.</title>
        <authorList>
            <person name="Nnadi N.E."/>
            <person name="Vos R."/>
            <person name="Hasami M.H."/>
            <person name="Devisetty U.K."/>
            <person name="Aguiy J.C."/>
        </authorList>
    </citation>
    <scope>NUCLEOTIDE SEQUENCE [LARGE SCALE GENOMIC DNA]</scope>
    <source>
        <strain evidence="2">JCA_2017</strain>
    </source>
</reference>
<dbReference type="PANTHER" id="PTHR35046">
    <property type="entry name" value="ZINC KNUCKLE (CCHC-TYPE) FAMILY PROTEIN"/>
    <property type="match status" value="1"/>
</dbReference>
<dbReference type="EMBL" id="QJKJ01001179">
    <property type="protein sequence ID" value="RDY08923.1"/>
    <property type="molecule type" value="Genomic_DNA"/>
</dbReference>
<sequence>MEKVKAIQDWLTQKIISEVRSFHGLASFYRSVGFKWEQSQERALKSLKDMLTHAFILAFSNFTKSFEFECDASNVGHLIAYFSENLKGVHLNYSTYDKKFYSLVMALYVEFLEQFPYFIKHKQSKMNIIYDALFRIYALISILETKLLGFESLNELYENDIDLGEAFAMCANLANGDYFRHDNFLFKEKKLCMPRSFIRELLVKETHKGGSWVT</sequence>
<dbReference type="InterPro" id="IPR043502">
    <property type="entry name" value="DNA/RNA_pol_sf"/>
</dbReference>
<dbReference type="Proteomes" id="UP000257109">
    <property type="component" value="Unassembled WGS sequence"/>
</dbReference>